<dbReference type="AlphaFoldDB" id="A0A366H048"/>
<keyword evidence="3" id="KW-1185">Reference proteome</keyword>
<gene>
    <name evidence="2" type="ORF">DES53_1242</name>
</gene>
<dbReference type="EMBL" id="QNRR01000024">
    <property type="protein sequence ID" value="RBP35202.1"/>
    <property type="molecule type" value="Genomic_DNA"/>
</dbReference>
<dbReference type="PROSITE" id="PS51257">
    <property type="entry name" value="PROKAR_LIPOPROTEIN"/>
    <property type="match status" value="1"/>
</dbReference>
<evidence type="ECO:0008006" key="4">
    <source>
        <dbReference type="Google" id="ProtNLM"/>
    </source>
</evidence>
<organism evidence="2 3">
    <name type="scientific">Roseimicrobium gellanilyticum</name>
    <dbReference type="NCBI Taxonomy" id="748857"/>
    <lineage>
        <taxon>Bacteria</taxon>
        <taxon>Pseudomonadati</taxon>
        <taxon>Verrucomicrobiota</taxon>
        <taxon>Verrucomicrobiia</taxon>
        <taxon>Verrucomicrobiales</taxon>
        <taxon>Verrucomicrobiaceae</taxon>
        <taxon>Roseimicrobium</taxon>
    </lineage>
</organism>
<dbReference type="Proteomes" id="UP000253426">
    <property type="component" value="Unassembled WGS sequence"/>
</dbReference>
<keyword evidence="1" id="KW-0732">Signal</keyword>
<protein>
    <recommendedName>
        <fullName evidence="4">Lipoprotein SmpA/OmlA domain-containing protein</fullName>
    </recommendedName>
</protein>
<dbReference type="RefSeq" id="WP_113962411.1">
    <property type="nucleotide sequence ID" value="NZ_QNRR01000024.1"/>
</dbReference>
<sequence>MKLKGVVLGIFLLLSISACNPAAKGSSIRLTAEELYALMNEGKSNVGAGLSPDKVVELIGEPYNDRTEVVWMWSFDKPRPSDSRSWRAFLDDEALFIMFVNGETISEPRSTASVYPWEFYAARMKIAEVAVPEAYQRGK</sequence>
<evidence type="ECO:0000313" key="3">
    <source>
        <dbReference type="Proteomes" id="UP000253426"/>
    </source>
</evidence>
<reference evidence="2 3" key="1">
    <citation type="submission" date="2018-06" db="EMBL/GenBank/DDBJ databases">
        <title>Genomic Encyclopedia of Type Strains, Phase IV (KMG-IV): sequencing the most valuable type-strain genomes for metagenomic binning, comparative biology and taxonomic classification.</title>
        <authorList>
            <person name="Goeker M."/>
        </authorList>
    </citation>
    <scope>NUCLEOTIDE SEQUENCE [LARGE SCALE GENOMIC DNA]</scope>
    <source>
        <strain evidence="2 3">DSM 25532</strain>
    </source>
</reference>
<feature type="signal peptide" evidence="1">
    <location>
        <begin position="1"/>
        <end position="22"/>
    </location>
</feature>
<comment type="caution">
    <text evidence="2">The sequence shown here is derived from an EMBL/GenBank/DDBJ whole genome shotgun (WGS) entry which is preliminary data.</text>
</comment>
<evidence type="ECO:0000256" key="1">
    <source>
        <dbReference type="SAM" id="SignalP"/>
    </source>
</evidence>
<feature type="chain" id="PRO_5016719393" description="Lipoprotein SmpA/OmlA domain-containing protein" evidence="1">
    <location>
        <begin position="23"/>
        <end position="139"/>
    </location>
</feature>
<name>A0A366H048_9BACT</name>
<proteinExistence type="predicted"/>
<evidence type="ECO:0000313" key="2">
    <source>
        <dbReference type="EMBL" id="RBP35202.1"/>
    </source>
</evidence>
<accession>A0A366H048</accession>